<reference evidence="2" key="1">
    <citation type="submission" date="2015-11" db="EMBL/GenBank/DDBJ databases">
        <authorList>
            <person name="Zhang Y."/>
            <person name="Guo Z."/>
        </authorList>
    </citation>
    <scope>NUCLEOTIDE SEQUENCE</scope>
    <source>
        <strain evidence="2">BN30871</strain>
    </source>
</reference>
<organism evidence="2">
    <name type="scientific">Sulfurovum sp. enrichment culture clone C5</name>
    <dbReference type="NCBI Taxonomy" id="497650"/>
    <lineage>
        <taxon>Bacteria</taxon>
        <taxon>Pseudomonadati</taxon>
        <taxon>Campylobacterota</taxon>
        <taxon>Epsilonproteobacteria</taxon>
        <taxon>Campylobacterales</taxon>
        <taxon>Sulfurovaceae</taxon>
        <taxon>Sulfurovum</taxon>
        <taxon>environmental samples</taxon>
    </lineage>
</organism>
<name>A0A0S4XNJ0_9BACT</name>
<accession>A0A0S4XNJ0</accession>
<protein>
    <recommendedName>
        <fullName evidence="3">Secreted protein</fullName>
    </recommendedName>
</protein>
<feature type="chain" id="PRO_5006629810" description="Secreted protein" evidence="1">
    <location>
        <begin position="24"/>
        <end position="155"/>
    </location>
</feature>
<keyword evidence="1" id="KW-0732">Signal</keyword>
<gene>
    <name evidence="2" type="ORF">BN3087_490025</name>
</gene>
<evidence type="ECO:0000313" key="2">
    <source>
        <dbReference type="EMBL" id="CUV65890.1"/>
    </source>
</evidence>
<sequence>MNNYRQSLIFFIGMLLLSNSAFADEVKVYDREPVIKQCLKDHICTCQDMGGDIYNEGLKTRCVFDKHSVESVYSYFIRFHTPELSGLLLKEIPTQDRQLTKKDKNESSDTQINYFVFKNTKKLKIDVDFIYGGYNYIFTPKGNDTILEFVYFSYN</sequence>
<evidence type="ECO:0008006" key="3">
    <source>
        <dbReference type="Google" id="ProtNLM"/>
    </source>
</evidence>
<proteinExistence type="predicted"/>
<dbReference type="EMBL" id="FAXN01000050">
    <property type="protein sequence ID" value="CUV65890.1"/>
    <property type="molecule type" value="Genomic_DNA"/>
</dbReference>
<evidence type="ECO:0000256" key="1">
    <source>
        <dbReference type="SAM" id="SignalP"/>
    </source>
</evidence>
<feature type="signal peptide" evidence="1">
    <location>
        <begin position="1"/>
        <end position="23"/>
    </location>
</feature>
<dbReference type="AlphaFoldDB" id="A0A0S4XNJ0"/>